<gene>
    <name evidence="2" type="ORF">PVAND_010418</name>
</gene>
<name>A0A9J6CH75_POLVA</name>
<feature type="region of interest" description="Disordered" evidence="1">
    <location>
        <begin position="1"/>
        <end position="92"/>
    </location>
</feature>
<feature type="compositionally biased region" description="Polar residues" evidence="1">
    <location>
        <begin position="1"/>
        <end position="15"/>
    </location>
</feature>
<evidence type="ECO:0000256" key="1">
    <source>
        <dbReference type="SAM" id="MobiDB-lite"/>
    </source>
</evidence>
<dbReference type="EMBL" id="JADBJN010000001">
    <property type="protein sequence ID" value="KAG5680942.1"/>
    <property type="molecule type" value="Genomic_DNA"/>
</dbReference>
<sequence length="108" mass="12355">MQFVTHINPSLMESQSGHHPGHHGHSAPHNSTLPHQIHSGGGRVSHEINLDSSHPHTHHHQQQSPHQSKQKSDSHQSRDPKNQTSHHHRHHHVSVFFLSFCSAYMDYH</sequence>
<evidence type="ECO:0000313" key="3">
    <source>
        <dbReference type="Proteomes" id="UP001107558"/>
    </source>
</evidence>
<dbReference type="AlphaFoldDB" id="A0A9J6CH75"/>
<comment type="caution">
    <text evidence="2">The sequence shown here is derived from an EMBL/GenBank/DDBJ whole genome shotgun (WGS) entry which is preliminary data.</text>
</comment>
<accession>A0A9J6CH75</accession>
<dbReference type="Proteomes" id="UP001107558">
    <property type="component" value="Chromosome 1"/>
</dbReference>
<feature type="compositionally biased region" description="Basic and acidic residues" evidence="1">
    <location>
        <begin position="70"/>
        <end position="81"/>
    </location>
</feature>
<organism evidence="2 3">
    <name type="scientific">Polypedilum vanderplanki</name>
    <name type="common">Sleeping chironomid midge</name>
    <dbReference type="NCBI Taxonomy" id="319348"/>
    <lineage>
        <taxon>Eukaryota</taxon>
        <taxon>Metazoa</taxon>
        <taxon>Ecdysozoa</taxon>
        <taxon>Arthropoda</taxon>
        <taxon>Hexapoda</taxon>
        <taxon>Insecta</taxon>
        <taxon>Pterygota</taxon>
        <taxon>Neoptera</taxon>
        <taxon>Endopterygota</taxon>
        <taxon>Diptera</taxon>
        <taxon>Nematocera</taxon>
        <taxon>Chironomoidea</taxon>
        <taxon>Chironomidae</taxon>
        <taxon>Chironominae</taxon>
        <taxon>Polypedilum</taxon>
        <taxon>Polypedilum</taxon>
    </lineage>
</organism>
<keyword evidence="3" id="KW-1185">Reference proteome</keyword>
<proteinExistence type="predicted"/>
<reference evidence="2" key="1">
    <citation type="submission" date="2021-03" db="EMBL/GenBank/DDBJ databases">
        <title>Chromosome level genome of the anhydrobiotic midge Polypedilum vanderplanki.</title>
        <authorList>
            <person name="Yoshida Y."/>
            <person name="Kikawada T."/>
            <person name="Gusev O."/>
        </authorList>
    </citation>
    <scope>NUCLEOTIDE SEQUENCE</scope>
    <source>
        <strain evidence="2">NIAS01</strain>
        <tissue evidence="2">Whole body or cell culture</tissue>
    </source>
</reference>
<evidence type="ECO:0000313" key="2">
    <source>
        <dbReference type="EMBL" id="KAG5680942.1"/>
    </source>
</evidence>
<protein>
    <submittedName>
        <fullName evidence="2">Uncharacterized protein</fullName>
    </submittedName>
</protein>